<dbReference type="EMBL" id="BK015278">
    <property type="protein sequence ID" value="DAD99218.1"/>
    <property type="molecule type" value="Genomic_DNA"/>
</dbReference>
<proteinExistence type="predicted"/>
<organism evidence="1">
    <name type="scientific">Myoviridae sp. ctj994</name>
    <dbReference type="NCBI Taxonomy" id="2825160"/>
    <lineage>
        <taxon>Viruses</taxon>
        <taxon>Duplodnaviria</taxon>
        <taxon>Heunggongvirae</taxon>
        <taxon>Uroviricota</taxon>
        <taxon>Caudoviricetes</taxon>
    </lineage>
</organism>
<name>A0A8S5NYC2_9CAUD</name>
<accession>A0A8S5NYC2</accession>
<protein>
    <submittedName>
        <fullName evidence="1">Uncharacterized protein</fullName>
    </submittedName>
</protein>
<sequence>MEPHVLAYDANGNIILNLKERLTRIEGRMYVSDIPNRRQQITVNGLQPGQHVWAAAMGQYLVAEVRGNIITYYFAVSQDEYNINRQFKDLTYEGWLAYGIY</sequence>
<reference evidence="1" key="1">
    <citation type="journal article" date="2021" name="Proc. Natl. Acad. Sci. U.S.A.">
        <title>A Catalog of Tens of Thousands of Viruses from Human Metagenomes Reveals Hidden Associations with Chronic Diseases.</title>
        <authorList>
            <person name="Tisza M.J."/>
            <person name="Buck C.B."/>
        </authorList>
    </citation>
    <scope>NUCLEOTIDE SEQUENCE</scope>
    <source>
        <strain evidence="1">Ctj994</strain>
    </source>
</reference>
<evidence type="ECO:0000313" key="1">
    <source>
        <dbReference type="EMBL" id="DAD99218.1"/>
    </source>
</evidence>